<dbReference type="AlphaFoldDB" id="A0AAD8IBI2"/>
<dbReference type="EMBL" id="JAUIZM010000005">
    <property type="protein sequence ID" value="KAK1382148.1"/>
    <property type="molecule type" value="Genomic_DNA"/>
</dbReference>
<organism evidence="1 2">
    <name type="scientific">Heracleum sosnowskyi</name>
    <dbReference type="NCBI Taxonomy" id="360622"/>
    <lineage>
        <taxon>Eukaryota</taxon>
        <taxon>Viridiplantae</taxon>
        <taxon>Streptophyta</taxon>
        <taxon>Embryophyta</taxon>
        <taxon>Tracheophyta</taxon>
        <taxon>Spermatophyta</taxon>
        <taxon>Magnoliopsida</taxon>
        <taxon>eudicotyledons</taxon>
        <taxon>Gunneridae</taxon>
        <taxon>Pentapetalae</taxon>
        <taxon>asterids</taxon>
        <taxon>campanulids</taxon>
        <taxon>Apiales</taxon>
        <taxon>Apiaceae</taxon>
        <taxon>Apioideae</taxon>
        <taxon>apioid superclade</taxon>
        <taxon>Tordylieae</taxon>
        <taxon>Tordyliinae</taxon>
        <taxon>Heracleum</taxon>
    </lineage>
</organism>
<name>A0AAD8IBI2_9APIA</name>
<evidence type="ECO:0000313" key="1">
    <source>
        <dbReference type="EMBL" id="KAK1382148.1"/>
    </source>
</evidence>
<proteinExistence type="predicted"/>
<sequence length="229" mass="26513">MCTISTEQQFGRQDTPQLKQLLQFEGKREVVEEKRGSSFLLRFTLTYRIFQILSGFGHKIEICFKPAQLPDRDRQVIGSTISFDLQPNEQHNFLGMMFRFSNDHYGVKYSIKNIKSGFIWNDSHKDFGGYGSTIVILPSSIFPIRDGDKTIEFTSEDDFYEIYLLYKTEVTIIKTNTNWINPGSTTVNVKEGSYPWLSNLESQMNSLCLGSNTVNVEESSRRPFKRLKR</sequence>
<dbReference type="Proteomes" id="UP001237642">
    <property type="component" value="Unassembled WGS sequence"/>
</dbReference>
<keyword evidence="2" id="KW-1185">Reference proteome</keyword>
<accession>A0AAD8IBI2</accession>
<comment type="caution">
    <text evidence="1">The sequence shown here is derived from an EMBL/GenBank/DDBJ whole genome shotgun (WGS) entry which is preliminary data.</text>
</comment>
<reference evidence="1" key="1">
    <citation type="submission" date="2023-02" db="EMBL/GenBank/DDBJ databases">
        <title>Genome of toxic invasive species Heracleum sosnowskyi carries increased number of genes despite the absence of recent whole-genome duplications.</title>
        <authorList>
            <person name="Schelkunov M."/>
            <person name="Shtratnikova V."/>
            <person name="Makarenko M."/>
            <person name="Klepikova A."/>
            <person name="Omelchenko D."/>
            <person name="Novikova G."/>
            <person name="Obukhova E."/>
            <person name="Bogdanov V."/>
            <person name="Penin A."/>
            <person name="Logacheva M."/>
        </authorList>
    </citation>
    <scope>NUCLEOTIDE SEQUENCE</scope>
    <source>
        <strain evidence="1">Hsosn_3</strain>
        <tissue evidence="1">Leaf</tissue>
    </source>
</reference>
<gene>
    <name evidence="1" type="ORF">POM88_019883</name>
</gene>
<reference evidence="1" key="2">
    <citation type="submission" date="2023-05" db="EMBL/GenBank/DDBJ databases">
        <authorList>
            <person name="Schelkunov M.I."/>
        </authorList>
    </citation>
    <scope>NUCLEOTIDE SEQUENCE</scope>
    <source>
        <strain evidence="1">Hsosn_3</strain>
        <tissue evidence="1">Leaf</tissue>
    </source>
</reference>
<protein>
    <submittedName>
        <fullName evidence="1">Uncharacterized protein</fullName>
    </submittedName>
</protein>
<evidence type="ECO:0000313" key="2">
    <source>
        <dbReference type="Proteomes" id="UP001237642"/>
    </source>
</evidence>